<accession>A0A6G1GNV5</accession>
<dbReference type="EMBL" id="ML977182">
    <property type="protein sequence ID" value="KAF1982633.1"/>
    <property type="molecule type" value="Genomic_DNA"/>
</dbReference>
<evidence type="ECO:0000313" key="1">
    <source>
        <dbReference type="EMBL" id="KAF1982633.1"/>
    </source>
</evidence>
<name>A0A6G1GNV5_9PEZI</name>
<dbReference type="Proteomes" id="UP000800041">
    <property type="component" value="Unassembled WGS sequence"/>
</dbReference>
<evidence type="ECO:0000313" key="2">
    <source>
        <dbReference type="Proteomes" id="UP000800041"/>
    </source>
</evidence>
<dbReference type="AlphaFoldDB" id="A0A6G1GNV5"/>
<organism evidence="1 2">
    <name type="scientific">Aulographum hederae CBS 113979</name>
    <dbReference type="NCBI Taxonomy" id="1176131"/>
    <lineage>
        <taxon>Eukaryota</taxon>
        <taxon>Fungi</taxon>
        <taxon>Dikarya</taxon>
        <taxon>Ascomycota</taxon>
        <taxon>Pezizomycotina</taxon>
        <taxon>Dothideomycetes</taxon>
        <taxon>Pleosporomycetidae</taxon>
        <taxon>Aulographales</taxon>
        <taxon>Aulographaceae</taxon>
    </lineage>
</organism>
<gene>
    <name evidence="1" type="ORF">K402DRAFT_191332</name>
</gene>
<keyword evidence="2" id="KW-1185">Reference proteome</keyword>
<proteinExistence type="predicted"/>
<sequence length="122" mass="14021">MENTYEHCFSMKGKDVSKLRPQYFEDNVLQPSALFMVVKDLIEDEGKAIIEASRDKLEETVSALYETIKKDFGRCCSKAEFETPEGKAFRQSLEEQVNTAKEILKGPIQEKLTQCSLYKDKN</sequence>
<protein>
    <submittedName>
        <fullName evidence="1">Uncharacterized protein</fullName>
    </submittedName>
</protein>
<reference evidence="1" key="1">
    <citation type="journal article" date="2020" name="Stud. Mycol.">
        <title>101 Dothideomycetes genomes: a test case for predicting lifestyles and emergence of pathogens.</title>
        <authorList>
            <person name="Haridas S."/>
            <person name="Albert R."/>
            <person name="Binder M."/>
            <person name="Bloem J."/>
            <person name="Labutti K."/>
            <person name="Salamov A."/>
            <person name="Andreopoulos B."/>
            <person name="Baker S."/>
            <person name="Barry K."/>
            <person name="Bills G."/>
            <person name="Bluhm B."/>
            <person name="Cannon C."/>
            <person name="Castanera R."/>
            <person name="Culley D."/>
            <person name="Daum C."/>
            <person name="Ezra D."/>
            <person name="Gonzalez J."/>
            <person name="Henrissat B."/>
            <person name="Kuo A."/>
            <person name="Liang C."/>
            <person name="Lipzen A."/>
            <person name="Lutzoni F."/>
            <person name="Magnuson J."/>
            <person name="Mondo S."/>
            <person name="Nolan M."/>
            <person name="Ohm R."/>
            <person name="Pangilinan J."/>
            <person name="Park H.-J."/>
            <person name="Ramirez L."/>
            <person name="Alfaro M."/>
            <person name="Sun H."/>
            <person name="Tritt A."/>
            <person name="Yoshinaga Y."/>
            <person name="Zwiers L.-H."/>
            <person name="Turgeon B."/>
            <person name="Goodwin S."/>
            <person name="Spatafora J."/>
            <person name="Crous P."/>
            <person name="Grigoriev I."/>
        </authorList>
    </citation>
    <scope>NUCLEOTIDE SEQUENCE</scope>
    <source>
        <strain evidence="1">CBS 113979</strain>
    </source>
</reference>